<evidence type="ECO:0000313" key="3">
    <source>
        <dbReference type="Proteomes" id="UP000032568"/>
    </source>
</evidence>
<reference evidence="2 3" key="2">
    <citation type="journal article" date="2022" name="Mar. Drugs">
        <title>Bioassay-Guided Fractionation Leads to the Detection of Cholic Acid Generated by the Rare Thalassomonas sp.</title>
        <authorList>
            <person name="Pheiffer F."/>
            <person name="Schneider Y.K."/>
            <person name="Hansen E.H."/>
            <person name="Andersen J.H."/>
            <person name="Isaksson J."/>
            <person name="Busche T."/>
            <person name="R C."/>
            <person name="Kalinowski J."/>
            <person name="Zyl L.V."/>
            <person name="Trindade M."/>
        </authorList>
    </citation>
    <scope>NUCLEOTIDE SEQUENCE [LARGE SCALE GENOMIC DNA]</scope>
    <source>
        <strain evidence="2 3">A5K-106</strain>
    </source>
</reference>
<dbReference type="Proteomes" id="UP000032568">
    <property type="component" value="Chromosome"/>
</dbReference>
<keyword evidence="3" id="KW-1185">Reference proteome</keyword>
<sequence length="233" mass="25759">MNKTWNISIGLLGAIVILTATLWFSFFSGEIKPPRPGDVDRAEPAPSVSVKSIPGGVDEALKAMVSANIAFNAPSALNLNDGSQVHLILSLTDTIAELKEVIAAAGEKHGASIKVANRMEARLSGYHFQITPITPEIQAVSRELPTQWRWEIHPRKTGLHNLHLTLTAHLEIDGQATPRAITTFDKKIAVTVTAMQQLTLFFTNNWQWLWAAILLPLATWYWQKKGHGEKNNK</sequence>
<proteinExistence type="predicted"/>
<reference evidence="2 3" key="1">
    <citation type="journal article" date="2015" name="Genome Announc.">
        <title>Draft Genome Sequences of Marine Isolates of Thalassomonas viridans and Thalassomonas actiniarum.</title>
        <authorList>
            <person name="Olonade I."/>
            <person name="van Zyl L.J."/>
            <person name="Trindade M."/>
        </authorList>
    </citation>
    <scope>NUCLEOTIDE SEQUENCE [LARGE SCALE GENOMIC DNA]</scope>
    <source>
        <strain evidence="2 3">A5K-106</strain>
    </source>
</reference>
<accession>A0AAF0C2D0</accession>
<keyword evidence="1" id="KW-1133">Transmembrane helix</keyword>
<feature type="transmembrane region" description="Helical" evidence="1">
    <location>
        <begin position="7"/>
        <end position="26"/>
    </location>
</feature>
<name>A0AAF0C2D0_9GAMM</name>
<keyword evidence="1" id="KW-0472">Membrane</keyword>
<keyword evidence="1" id="KW-0812">Transmembrane</keyword>
<dbReference type="EMBL" id="CP059735">
    <property type="protein sequence ID" value="WDD99936.1"/>
    <property type="molecule type" value="Genomic_DNA"/>
</dbReference>
<gene>
    <name evidence="2" type="ORF">SG35_004550</name>
</gene>
<dbReference type="AlphaFoldDB" id="A0AAF0C2D0"/>
<evidence type="ECO:0000256" key="1">
    <source>
        <dbReference type="SAM" id="Phobius"/>
    </source>
</evidence>
<dbReference type="RefSeq" id="WP_044831835.1">
    <property type="nucleotide sequence ID" value="NZ_CP059735.1"/>
</dbReference>
<protein>
    <submittedName>
        <fullName evidence="2">Uncharacterized protein</fullName>
    </submittedName>
</protein>
<organism evidence="2 3">
    <name type="scientific">Thalassomonas actiniarum</name>
    <dbReference type="NCBI Taxonomy" id="485447"/>
    <lineage>
        <taxon>Bacteria</taxon>
        <taxon>Pseudomonadati</taxon>
        <taxon>Pseudomonadota</taxon>
        <taxon>Gammaproteobacteria</taxon>
        <taxon>Alteromonadales</taxon>
        <taxon>Colwelliaceae</taxon>
        <taxon>Thalassomonas</taxon>
    </lineage>
</organism>
<evidence type="ECO:0000313" key="2">
    <source>
        <dbReference type="EMBL" id="WDD99936.1"/>
    </source>
</evidence>
<dbReference type="KEGG" id="tact:SG35_004550"/>